<feature type="transmembrane region" description="Helical" evidence="2">
    <location>
        <begin position="109"/>
        <end position="132"/>
    </location>
</feature>
<dbReference type="SUPFAM" id="SSF52540">
    <property type="entry name" value="P-loop containing nucleoside triphosphate hydrolases"/>
    <property type="match status" value="1"/>
</dbReference>
<organism evidence="3 4">
    <name type="scientific">Kutzneria buriramensis</name>
    <dbReference type="NCBI Taxonomy" id="1045776"/>
    <lineage>
        <taxon>Bacteria</taxon>
        <taxon>Bacillati</taxon>
        <taxon>Actinomycetota</taxon>
        <taxon>Actinomycetes</taxon>
        <taxon>Pseudonocardiales</taxon>
        <taxon>Pseudonocardiaceae</taxon>
        <taxon>Kutzneria</taxon>
    </lineage>
</organism>
<keyword evidence="2" id="KW-1133">Transmembrane helix</keyword>
<evidence type="ECO:0000313" key="4">
    <source>
        <dbReference type="Proteomes" id="UP000256269"/>
    </source>
</evidence>
<evidence type="ECO:0000256" key="1">
    <source>
        <dbReference type="SAM" id="MobiDB-lite"/>
    </source>
</evidence>
<feature type="compositionally biased region" description="Low complexity" evidence="1">
    <location>
        <begin position="565"/>
        <end position="581"/>
    </location>
</feature>
<comment type="caution">
    <text evidence="3">The sequence shown here is derived from an EMBL/GenBank/DDBJ whole genome shotgun (WGS) entry which is preliminary data.</text>
</comment>
<feature type="region of interest" description="Disordered" evidence="1">
    <location>
        <begin position="509"/>
        <end position="581"/>
    </location>
</feature>
<dbReference type="Proteomes" id="UP000256269">
    <property type="component" value="Unassembled WGS sequence"/>
</dbReference>
<keyword evidence="2" id="KW-0472">Membrane</keyword>
<protein>
    <submittedName>
        <fullName evidence="3">Uncharacterized protein</fullName>
    </submittedName>
</protein>
<proteinExistence type="predicted"/>
<dbReference type="AlphaFoldDB" id="A0A3E0GW33"/>
<name>A0A3E0GW33_9PSEU</name>
<evidence type="ECO:0000256" key="2">
    <source>
        <dbReference type="SAM" id="Phobius"/>
    </source>
</evidence>
<feature type="compositionally biased region" description="Low complexity" evidence="1">
    <location>
        <begin position="509"/>
        <end position="527"/>
    </location>
</feature>
<reference evidence="3 4" key="1">
    <citation type="submission" date="2018-08" db="EMBL/GenBank/DDBJ databases">
        <title>Genomic Encyclopedia of Archaeal and Bacterial Type Strains, Phase II (KMG-II): from individual species to whole genera.</title>
        <authorList>
            <person name="Goeker M."/>
        </authorList>
    </citation>
    <scope>NUCLEOTIDE SEQUENCE [LARGE SCALE GENOMIC DNA]</scope>
    <source>
        <strain evidence="3 4">DSM 45791</strain>
    </source>
</reference>
<feature type="transmembrane region" description="Helical" evidence="2">
    <location>
        <begin position="79"/>
        <end position="97"/>
    </location>
</feature>
<sequence>MGAAVYDEAADGFSSGAPRPGNAVLARQLFQPAERWGWVHQQPVVPAEGFTEPEPAWTALDTSNIERFKGWRRSARQGAVRRTGVGLALIGGGWLAPSVAPHVGVWSPIAVAAGAVLSVGPFLGPSVLIWAARVRNLLLRYRFGQEHKRWESRRRQHEFWQQQRHAQRPTWEPITPGQTTRVDVIGGTGHGWASLVTTMGASLVAEGTSITVVDLSEERVGGGLAMFAAGLGYPVQQVDLPDSLGQLDLLDNLTPAGVAELIAHAVYTLPTAGTRTDHRALHRDLIRAVVDELGEKVTWSRLVAGLMVLRRVHTLVSAELPLSKEEIRAITAKIDLVGSSERVSEQVQYLTAVLSPLAERDTSASAASSGSTIGEVRMWPPRGVTVVATGGTHESTREMLDALLVRRLVIDLSVHERAGAPSVLILAGADHLGLATIEAVAKQAQRVGVRVVLLLAHLRDDLRKLLGTGDGATVLMRLGNAHDAKEAAEFIGRHHTFVLSQITDTVGKSFSDSQSTSQGSSDSTGRSEGTSTAKTRAAFQAMASGYSSSTQDSVTTSRAQTWQDTVSTTSSESTSTGTTRSRVYEFQVEPTKIQSLPHTAFILVEHGRDGRRVVAGDCNPGIGLLPQVLFNPEQD</sequence>
<feature type="compositionally biased region" description="Polar residues" evidence="1">
    <location>
        <begin position="545"/>
        <end position="564"/>
    </location>
</feature>
<evidence type="ECO:0000313" key="3">
    <source>
        <dbReference type="EMBL" id="REH30687.1"/>
    </source>
</evidence>
<dbReference type="InterPro" id="IPR027417">
    <property type="entry name" value="P-loop_NTPase"/>
</dbReference>
<dbReference type="OrthoDB" id="3797687at2"/>
<dbReference type="RefSeq" id="WP_147328936.1">
    <property type="nucleotide sequence ID" value="NZ_CP144375.1"/>
</dbReference>
<accession>A0A3E0GW33</accession>
<keyword evidence="4" id="KW-1185">Reference proteome</keyword>
<dbReference type="EMBL" id="QUNO01000023">
    <property type="protein sequence ID" value="REH30687.1"/>
    <property type="molecule type" value="Genomic_DNA"/>
</dbReference>
<keyword evidence="2" id="KW-0812">Transmembrane</keyword>
<gene>
    <name evidence="3" type="ORF">BCF44_12345</name>
</gene>